<dbReference type="EMBL" id="ML996094">
    <property type="protein sequence ID" value="KAF2147987.1"/>
    <property type="molecule type" value="Genomic_DNA"/>
</dbReference>
<reference evidence="3" key="1">
    <citation type="journal article" date="2020" name="Stud. Mycol.">
        <title>101 Dothideomycetes genomes: a test case for predicting lifestyles and emergence of pathogens.</title>
        <authorList>
            <person name="Haridas S."/>
            <person name="Albert R."/>
            <person name="Binder M."/>
            <person name="Bloem J."/>
            <person name="Labutti K."/>
            <person name="Salamov A."/>
            <person name="Andreopoulos B."/>
            <person name="Baker S."/>
            <person name="Barry K."/>
            <person name="Bills G."/>
            <person name="Bluhm B."/>
            <person name="Cannon C."/>
            <person name="Castanera R."/>
            <person name="Culley D."/>
            <person name="Daum C."/>
            <person name="Ezra D."/>
            <person name="Gonzalez J."/>
            <person name="Henrissat B."/>
            <person name="Kuo A."/>
            <person name="Liang C."/>
            <person name="Lipzen A."/>
            <person name="Lutzoni F."/>
            <person name="Magnuson J."/>
            <person name="Mondo S."/>
            <person name="Nolan M."/>
            <person name="Ohm R."/>
            <person name="Pangilinan J."/>
            <person name="Park H.-J."/>
            <person name="Ramirez L."/>
            <person name="Alfaro M."/>
            <person name="Sun H."/>
            <person name="Tritt A."/>
            <person name="Yoshinaga Y."/>
            <person name="Zwiers L.-H."/>
            <person name="Turgeon B."/>
            <person name="Goodwin S."/>
            <person name="Spatafora J."/>
            <person name="Crous P."/>
            <person name="Grigoriev I."/>
        </authorList>
    </citation>
    <scope>NUCLEOTIDE SEQUENCE</scope>
    <source>
        <strain evidence="3">CBS 260.36</strain>
    </source>
</reference>
<dbReference type="GO" id="GO:0047499">
    <property type="term" value="F:calcium-independent phospholipase A2 activity"/>
    <property type="evidence" value="ECO:0007669"/>
    <property type="project" value="TreeGrafter"/>
</dbReference>
<dbReference type="PANTHER" id="PTHR24185:SF1">
    <property type="entry name" value="CALCIUM-INDEPENDENT PHOSPHOLIPASE A2-GAMMA"/>
    <property type="match status" value="1"/>
</dbReference>
<dbReference type="Gene3D" id="3.40.1090.10">
    <property type="entry name" value="Cytosolic phospholipase A2 catalytic domain"/>
    <property type="match status" value="1"/>
</dbReference>
<dbReference type="PANTHER" id="PTHR24185">
    <property type="entry name" value="CALCIUM-INDEPENDENT PHOSPHOLIPASE A2-GAMMA"/>
    <property type="match status" value="1"/>
</dbReference>
<dbReference type="AlphaFoldDB" id="A0A9P4MCM4"/>
<proteinExistence type="predicted"/>
<dbReference type="InterPro" id="IPR016035">
    <property type="entry name" value="Acyl_Trfase/lysoPLipase"/>
</dbReference>
<evidence type="ECO:0000256" key="2">
    <source>
        <dbReference type="ARBA" id="ARBA00022963"/>
    </source>
</evidence>
<dbReference type="GO" id="GO:0019369">
    <property type="term" value="P:arachidonate metabolic process"/>
    <property type="evidence" value="ECO:0007669"/>
    <property type="project" value="TreeGrafter"/>
</dbReference>
<keyword evidence="2" id="KW-0443">Lipid metabolism</keyword>
<keyword evidence="2" id="KW-0442">Lipid degradation</keyword>
<accession>A0A9P4MCM4</accession>
<evidence type="ECO:0000256" key="1">
    <source>
        <dbReference type="ARBA" id="ARBA00022801"/>
    </source>
</evidence>
<evidence type="ECO:0008006" key="5">
    <source>
        <dbReference type="Google" id="ProtNLM"/>
    </source>
</evidence>
<dbReference type="GO" id="GO:0016042">
    <property type="term" value="P:lipid catabolic process"/>
    <property type="evidence" value="ECO:0007669"/>
    <property type="project" value="UniProtKB-KW"/>
</dbReference>
<organism evidence="3 4">
    <name type="scientific">Myriangium duriaei CBS 260.36</name>
    <dbReference type="NCBI Taxonomy" id="1168546"/>
    <lineage>
        <taxon>Eukaryota</taxon>
        <taxon>Fungi</taxon>
        <taxon>Dikarya</taxon>
        <taxon>Ascomycota</taxon>
        <taxon>Pezizomycotina</taxon>
        <taxon>Dothideomycetes</taxon>
        <taxon>Dothideomycetidae</taxon>
        <taxon>Myriangiales</taxon>
        <taxon>Myriangiaceae</taxon>
        <taxon>Myriangium</taxon>
    </lineage>
</organism>
<gene>
    <name evidence="3" type="ORF">K461DRAFT_67241</name>
</gene>
<dbReference type="Proteomes" id="UP000799439">
    <property type="component" value="Unassembled WGS sequence"/>
</dbReference>
<dbReference type="SUPFAM" id="SSF52151">
    <property type="entry name" value="FabD/lysophospholipase-like"/>
    <property type="match status" value="1"/>
</dbReference>
<dbReference type="GO" id="GO:0016020">
    <property type="term" value="C:membrane"/>
    <property type="evidence" value="ECO:0007669"/>
    <property type="project" value="TreeGrafter"/>
</dbReference>
<dbReference type="OrthoDB" id="1658288at2759"/>
<protein>
    <recommendedName>
        <fullName evidence="5">PNPLA domain-containing protein</fullName>
    </recommendedName>
</protein>
<evidence type="ECO:0000313" key="4">
    <source>
        <dbReference type="Proteomes" id="UP000799439"/>
    </source>
</evidence>
<name>A0A9P4MCM4_9PEZI</name>
<comment type="caution">
    <text evidence="3">The sequence shown here is derived from an EMBL/GenBank/DDBJ whole genome shotgun (WGS) entry which is preliminary data.</text>
</comment>
<sequence length="185" mass="20453">MYRTMYCSTMALSEVAKLDHSTKAIVRVSDYPSSDELPIYATTRQACLATAATTMLFDPVTVGHRLFTGGEPRANNPVEEVEDQATNIWCADTRDLATRVGCFVSIGTGNPGISGIGSAANDFLRNTLLGLATEMECTEKRFIARWAKHYCTQRYFRFNVHQGLQGLGLDEFNRLGDVEAATHNF</sequence>
<evidence type="ECO:0000313" key="3">
    <source>
        <dbReference type="EMBL" id="KAF2147987.1"/>
    </source>
</evidence>
<keyword evidence="4" id="KW-1185">Reference proteome</keyword>
<keyword evidence="1" id="KW-0378">Hydrolase</keyword>